<feature type="region of interest" description="Disordered" evidence="11">
    <location>
        <begin position="1"/>
        <end position="105"/>
    </location>
</feature>
<reference evidence="12 13" key="1">
    <citation type="journal article" date="2016" name="Genome Biol. Evol.">
        <title>Divergent and convergent evolution of fungal pathogenicity.</title>
        <authorList>
            <person name="Shang Y."/>
            <person name="Xiao G."/>
            <person name="Zheng P."/>
            <person name="Cen K."/>
            <person name="Zhan S."/>
            <person name="Wang C."/>
        </authorList>
    </citation>
    <scope>NUCLEOTIDE SEQUENCE [LARGE SCALE GENOMIC DNA]</scope>
    <source>
        <strain evidence="12 13">RCEF 2490</strain>
    </source>
</reference>
<evidence type="ECO:0000256" key="4">
    <source>
        <dbReference type="ARBA" id="ARBA00022517"/>
    </source>
</evidence>
<dbReference type="Proteomes" id="UP000078544">
    <property type="component" value="Unassembled WGS sequence"/>
</dbReference>
<gene>
    <name evidence="12" type="ORF">AAL_07478</name>
</gene>
<comment type="subcellular location">
    <subcellularLocation>
        <location evidence="1 10">Nucleus</location>
        <location evidence="1 10">Nucleolus</location>
    </subcellularLocation>
</comment>
<keyword evidence="8 10" id="KW-0687">Ribonucleoprotein</keyword>
<comment type="subunit">
    <text evidence="3 10">Associates with 90S and pre-40S pre-ribosomal particles.</text>
</comment>
<evidence type="ECO:0000256" key="2">
    <source>
        <dbReference type="ARBA" id="ARBA00009418"/>
    </source>
</evidence>
<comment type="similarity">
    <text evidence="2 10">Belongs to the RRP36 family.</text>
</comment>
<dbReference type="GO" id="GO:0000462">
    <property type="term" value="P:maturation of SSU-rRNA from tricistronic rRNA transcript (SSU-rRNA, 5.8S rRNA, LSU-rRNA)"/>
    <property type="evidence" value="ECO:0007669"/>
    <property type="project" value="TreeGrafter"/>
</dbReference>
<dbReference type="InterPro" id="IPR009292">
    <property type="entry name" value="RRP36"/>
</dbReference>
<comment type="function">
    <text evidence="9 10">Component of the 90S pre-ribosome involved in the maturation of rRNAs. Required for early cleavages of the pre-RNAs in the 40S ribosomal subunit maturation pathway.</text>
</comment>
<feature type="compositionally biased region" description="Acidic residues" evidence="11">
    <location>
        <begin position="34"/>
        <end position="50"/>
    </location>
</feature>
<feature type="compositionally biased region" description="Acidic residues" evidence="11">
    <location>
        <begin position="65"/>
        <end position="97"/>
    </location>
</feature>
<evidence type="ECO:0000256" key="1">
    <source>
        <dbReference type="ARBA" id="ARBA00004604"/>
    </source>
</evidence>
<dbReference type="STRING" id="1081109.A0A166NH31"/>
<keyword evidence="7 10" id="KW-0539">Nucleus</keyword>
<organism evidence="12 13">
    <name type="scientific">Moelleriella libera RCEF 2490</name>
    <dbReference type="NCBI Taxonomy" id="1081109"/>
    <lineage>
        <taxon>Eukaryota</taxon>
        <taxon>Fungi</taxon>
        <taxon>Dikarya</taxon>
        <taxon>Ascomycota</taxon>
        <taxon>Pezizomycotina</taxon>
        <taxon>Sordariomycetes</taxon>
        <taxon>Hypocreomycetidae</taxon>
        <taxon>Hypocreales</taxon>
        <taxon>Clavicipitaceae</taxon>
        <taxon>Moelleriella</taxon>
    </lineage>
</organism>
<keyword evidence="13" id="KW-1185">Reference proteome</keyword>
<sequence length="347" mass="39437">MERITFDIVDQKIHPDPNKVTGGPGVRPRKKDDQWEEEPEAAGESAEETSEQIIASESDQGSQGSEDDDDDDDDDDSEDEEEGEEEEEREDGESDDDASQKIDLSSVSFGALARAQASLSITTARKRNRPDADEEPSTAHKPASFRKPTTTTSKTKKERPPPTKRPSKNAPAEQTSKRPVSRLREILAPPDARRKPRDPRFDPLVVGGKVDEARTRRAYAFLDDYRESEMAELRARIRAAAKRRDGPAAAQQEALKRQLLAMESRKKAQLKKDEEDSVLAEHRRREKELVAQGKTPFYLKRSEQKKQVLLNRFDKMSAKQVDKAVERRRKKVAGKEKKQLDQLVRRR</sequence>
<accession>A0A166NH31</accession>
<feature type="region of interest" description="Disordered" evidence="11">
    <location>
        <begin position="319"/>
        <end position="347"/>
    </location>
</feature>
<dbReference type="GO" id="GO:0005730">
    <property type="term" value="C:nucleolus"/>
    <property type="evidence" value="ECO:0007669"/>
    <property type="project" value="UniProtKB-SubCell"/>
</dbReference>
<dbReference type="EMBL" id="AZGY01000023">
    <property type="protein sequence ID" value="KZZ89970.1"/>
    <property type="molecule type" value="Genomic_DNA"/>
</dbReference>
<evidence type="ECO:0000256" key="6">
    <source>
        <dbReference type="ARBA" id="ARBA00023054"/>
    </source>
</evidence>
<evidence type="ECO:0000256" key="9">
    <source>
        <dbReference type="ARBA" id="ARBA00025053"/>
    </source>
</evidence>
<evidence type="ECO:0000313" key="13">
    <source>
        <dbReference type="Proteomes" id="UP000078544"/>
    </source>
</evidence>
<proteinExistence type="inferred from homology"/>
<evidence type="ECO:0000256" key="11">
    <source>
        <dbReference type="SAM" id="MobiDB-lite"/>
    </source>
</evidence>
<evidence type="ECO:0000313" key="12">
    <source>
        <dbReference type="EMBL" id="KZZ89970.1"/>
    </source>
</evidence>
<evidence type="ECO:0000256" key="8">
    <source>
        <dbReference type="ARBA" id="ARBA00023274"/>
    </source>
</evidence>
<feature type="region of interest" description="Disordered" evidence="11">
    <location>
        <begin position="118"/>
        <end position="205"/>
    </location>
</feature>
<evidence type="ECO:0000256" key="7">
    <source>
        <dbReference type="ARBA" id="ARBA00023242"/>
    </source>
</evidence>
<evidence type="ECO:0000256" key="3">
    <source>
        <dbReference type="ARBA" id="ARBA00011167"/>
    </source>
</evidence>
<evidence type="ECO:0000256" key="10">
    <source>
        <dbReference type="RuleBase" id="RU368027"/>
    </source>
</evidence>
<feature type="compositionally biased region" description="Basic and acidic residues" evidence="11">
    <location>
        <begin position="333"/>
        <end position="347"/>
    </location>
</feature>
<evidence type="ECO:0000256" key="5">
    <source>
        <dbReference type="ARBA" id="ARBA00022552"/>
    </source>
</evidence>
<dbReference type="Pfam" id="PF06102">
    <property type="entry name" value="RRP36"/>
    <property type="match status" value="1"/>
</dbReference>
<dbReference type="GO" id="GO:0030686">
    <property type="term" value="C:90S preribosome"/>
    <property type="evidence" value="ECO:0007669"/>
    <property type="project" value="TreeGrafter"/>
</dbReference>
<comment type="caution">
    <text evidence="12">The sequence shown here is derived from an EMBL/GenBank/DDBJ whole genome shotgun (WGS) entry which is preliminary data.</text>
</comment>
<keyword evidence="5 10" id="KW-0698">rRNA processing</keyword>
<keyword evidence="4 10" id="KW-0690">Ribosome biogenesis</keyword>
<dbReference type="OrthoDB" id="448446at2759"/>
<name>A0A166NH31_9HYPO</name>
<dbReference type="PANTHER" id="PTHR21738">
    <property type="entry name" value="RIBOSOMAL RNA PROCESSING PROTEIN 36 HOMOLOG"/>
    <property type="match status" value="1"/>
</dbReference>
<feature type="compositionally biased region" description="Basic and acidic residues" evidence="11">
    <location>
        <begin position="1"/>
        <end position="17"/>
    </location>
</feature>
<dbReference type="PANTHER" id="PTHR21738:SF0">
    <property type="entry name" value="RIBOSOMAL RNA PROCESSING PROTEIN 36 HOMOLOG"/>
    <property type="match status" value="1"/>
</dbReference>
<protein>
    <recommendedName>
        <fullName evidence="10">rRNA biogenesis protein RRP36</fullName>
    </recommendedName>
</protein>
<dbReference type="AlphaFoldDB" id="A0A166NH31"/>
<keyword evidence="6" id="KW-0175">Coiled coil</keyword>